<reference evidence="2" key="1">
    <citation type="submission" date="2017-11" db="EMBL/GenBank/DDBJ databases">
        <title>The draft genome sequence of Chromatocurvus sp. F02.</title>
        <authorList>
            <person name="Du Z.-J."/>
            <person name="Chang Y.-Q."/>
        </authorList>
    </citation>
    <scope>NUCLEOTIDE SEQUENCE [LARGE SCALE GENOMIC DNA]</scope>
    <source>
        <strain evidence="2">F02</strain>
    </source>
</reference>
<dbReference type="EMBL" id="PKLZ01000010">
    <property type="protein sequence ID" value="PLW81771.1"/>
    <property type="molecule type" value="Genomic_DNA"/>
</dbReference>
<organism evidence="1 2">
    <name type="scientific">Kineobactrum sediminis</name>
    <dbReference type="NCBI Taxonomy" id="1905677"/>
    <lineage>
        <taxon>Bacteria</taxon>
        <taxon>Pseudomonadati</taxon>
        <taxon>Pseudomonadota</taxon>
        <taxon>Gammaproteobacteria</taxon>
        <taxon>Cellvibrionales</taxon>
        <taxon>Halieaceae</taxon>
        <taxon>Kineobactrum</taxon>
    </lineage>
</organism>
<proteinExistence type="predicted"/>
<dbReference type="InterPro" id="IPR010451">
    <property type="entry name" value="Acetoacetate_decarboxylase"/>
</dbReference>
<dbReference type="Pfam" id="PF06314">
    <property type="entry name" value="ADC"/>
    <property type="match status" value="1"/>
</dbReference>
<dbReference type="Gene3D" id="2.40.400.10">
    <property type="entry name" value="Acetoacetate decarboxylase-like"/>
    <property type="match status" value="1"/>
</dbReference>
<dbReference type="AlphaFoldDB" id="A0A2N5Y043"/>
<dbReference type="GO" id="GO:0016829">
    <property type="term" value="F:lyase activity"/>
    <property type="evidence" value="ECO:0007669"/>
    <property type="project" value="InterPro"/>
</dbReference>
<keyword evidence="2" id="KW-1185">Reference proteome</keyword>
<dbReference type="InterPro" id="IPR023375">
    <property type="entry name" value="ADC_dom_sf"/>
</dbReference>
<protein>
    <recommendedName>
        <fullName evidence="3">Acetoacetate decarboxylase</fullName>
    </recommendedName>
</protein>
<evidence type="ECO:0000313" key="2">
    <source>
        <dbReference type="Proteomes" id="UP000234845"/>
    </source>
</evidence>
<name>A0A2N5Y043_9GAMM</name>
<comment type="caution">
    <text evidence="1">The sequence shown here is derived from an EMBL/GenBank/DDBJ whole genome shotgun (WGS) entry which is preliminary data.</text>
</comment>
<evidence type="ECO:0008006" key="3">
    <source>
        <dbReference type="Google" id="ProtNLM"/>
    </source>
</evidence>
<accession>A0A2N5Y043</accession>
<evidence type="ECO:0000313" key="1">
    <source>
        <dbReference type="EMBL" id="PLW81771.1"/>
    </source>
</evidence>
<gene>
    <name evidence="1" type="ORF">CWI75_13565</name>
</gene>
<dbReference type="Proteomes" id="UP000234845">
    <property type="component" value="Unassembled WGS sequence"/>
</dbReference>
<dbReference type="SUPFAM" id="SSF160104">
    <property type="entry name" value="Acetoacetate decarboxylase-like"/>
    <property type="match status" value="1"/>
</dbReference>
<sequence length="283" mass="31594">MPRQCQRFNSTDSIKLWEALVNKEEFARNFSAPAGAPLYGRPPYIYRGVEDIIIRYEADTQKVREMLPPGVEPADDPAVCTAWGRWIPFSSFGPYHEAYVMVRVIHAGVTYLYQPVILVDNEVGLAAGREIWGYAKKMAHFHRGSGDDHYGYGEQILFKVDRPLGQPVMTATMVRDSRADAADLGPDLPILSCRIIPAADGSRRPSVAELVRLDVTAHLHEGPDGKPEFYAGRAQLKLEGGAADPWNKLAPTRILGGYYGVFDFDLGGGRVVHDYRDDEDIWE</sequence>